<feature type="domain" description="Peptidase M24" evidence="1">
    <location>
        <begin position="137"/>
        <end position="338"/>
    </location>
</feature>
<dbReference type="STRING" id="903984.BCR21_14515"/>
<sequence>MRIEKVKAQLEKQKLDGIIITDKINWRYLTGFTGSNGWLVITENSTKLFVDGRYTEQASLQTNNIEVIEASSWSDIGSVLGSIVKNKRIGFEQQTISYEKFLLLNQLMRTNLSELIPTMNLVETLRMIKSESEIVALRKAAAIADKTLTDILPLLSAGMTEIDVANEIDYRSKKNGSEGPAFETIVASGTRTALPHGHASQKIIKDNELIMIDFGTIYKGYYSDITRTMAFGSVDQKIKTIYVKLLAAQEKAIANLQLNQPLAEIDQLVRKELASSDLDAFFSHDLGHGIGLSCHEFPAIAKTEKMTLQKNMTFTIEPGVYLPNQFGIRIEDDILINENGKAEVLTKFPKNWSIIQ</sequence>
<dbReference type="InterPro" id="IPR050659">
    <property type="entry name" value="Peptidase_M24B"/>
</dbReference>
<reference evidence="4" key="1">
    <citation type="submission" date="2016-09" db="EMBL/GenBank/DDBJ databases">
        <authorList>
            <person name="Gulvik C.A."/>
        </authorList>
    </citation>
    <scope>NUCLEOTIDE SEQUENCE [LARGE SCALE GENOMIC DNA]</scope>
    <source>
        <strain evidence="4">DSM 23328</strain>
    </source>
</reference>
<dbReference type="CDD" id="cd01092">
    <property type="entry name" value="APP-like"/>
    <property type="match status" value="1"/>
</dbReference>
<dbReference type="InterPro" id="IPR036005">
    <property type="entry name" value="Creatinase/aminopeptidase-like"/>
</dbReference>
<dbReference type="Gene3D" id="3.40.350.10">
    <property type="entry name" value="Creatinase/prolidase N-terminal domain"/>
    <property type="match status" value="1"/>
</dbReference>
<dbReference type="PANTHER" id="PTHR46112">
    <property type="entry name" value="AMINOPEPTIDASE"/>
    <property type="match status" value="1"/>
</dbReference>
<gene>
    <name evidence="3" type="ORF">BCR21_14515</name>
</gene>
<evidence type="ECO:0000313" key="3">
    <source>
        <dbReference type="EMBL" id="OEG09558.1"/>
    </source>
</evidence>
<proteinExistence type="predicted"/>
<dbReference type="OrthoDB" id="9806388at2"/>
<dbReference type="InterPro" id="IPR029149">
    <property type="entry name" value="Creatin/AminoP/Spt16_N"/>
</dbReference>
<evidence type="ECO:0000259" key="1">
    <source>
        <dbReference type="Pfam" id="PF00557"/>
    </source>
</evidence>
<dbReference type="SUPFAM" id="SSF55920">
    <property type="entry name" value="Creatinase/aminopeptidase"/>
    <property type="match status" value="1"/>
</dbReference>
<evidence type="ECO:0000313" key="4">
    <source>
        <dbReference type="Proteomes" id="UP000094068"/>
    </source>
</evidence>
<comment type="caution">
    <text evidence="3">The sequence shown here is derived from an EMBL/GenBank/DDBJ whole genome shotgun (WGS) entry which is preliminary data.</text>
</comment>
<organism evidence="3 4">
    <name type="scientific">Enterococcus ureasiticus</name>
    <dbReference type="NCBI Taxonomy" id="903984"/>
    <lineage>
        <taxon>Bacteria</taxon>
        <taxon>Bacillati</taxon>
        <taxon>Bacillota</taxon>
        <taxon>Bacilli</taxon>
        <taxon>Lactobacillales</taxon>
        <taxon>Enterococcaceae</taxon>
        <taxon>Enterococcus</taxon>
    </lineage>
</organism>
<dbReference type="RefSeq" id="WP_069647236.1">
    <property type="nucleotide sequence ID" value="NZ_MIJZ01000016.1"/>
</dbReference>
<dbReference type="InterPro" id="IPR000587">
    <property type="entry name" value="Creatinase_N"/>
</dbReference>
<dbReference type="Pfam" id="PF01321">
    <property type="entry name" value="Creatinase_N"/>
    <property type="match status" value="1"/>
</dbReference>
<dbReference type="EMBL" id="MIJZ01000016">
    <property type="protein sequence ID" value="OEG09558.1"/>
    <property type="molecule type" value="Genomic_DNA"/>
</dbReference>
<feature type="domain" description="Creatinase N-terminal" evidence="2">
    <location>
        <begin position="2"/>
        <end position="128"/>
    </location>
</feature>
<dbReference type="InterPro" id="IPR000994">
    <property type="entry name" value="Pept_M24"/>
</dbReference>
<dbReference type="SUPFAM" id="SSF53092">
    <property type="entry name" value="Creatinase/prolidase N-terminal domain"/>
    <property type="match status" value="1"/>
</dbReference>
<name>A0A1E5GA25_9ENTE</name>
<keyword evidence="4" id="KW-1185">Reference proteome</keyword>
<evidence type="ECO:0000259" key="2">
    <source>
        <dbReference type="Pfam" id="PF01321"/>
    </source>
</evidence>
<dbReference type="Pfam" id="PF00557">
    <property type="entry name" value="Peptidase_M24"/>
    <property type="match status" value="1"/>
</dbReference>
<accession>A0A1E5GA25</accession>
<protein>
    <submittedName>
        <fullName evidence="3">Proline dipeptidase</fullName>
    </submittedName>
</protein>
<dbReference type="Proteomes" id="UP000094068">
    <property type="component" value="Unassembled WGS sequence"/>
</dbReference>
<dbReference type="PANTHER" id="PTHR46112:SF3">
    <property type="entry name" value="AMINOPEPTIDASE YPDF"/>
    <property type="match status" value="1"/>
</dbReference>
<dbReference type="AlphaFoldDB" id="A0A1E5GA25"/>
<dbReference type="Gene3D" id="3.90.230.10">
    <property type="entry name" value="Creatinase/methionine aminopeptidase superfamily"/>
    <property type="match status" value="1"/>
</dbReference>